<reference evidence="2" key="2">
    <citation type="submission" date="2017-02" db="UniProtKB">
        <authorList>
            <consortium name="WormBaseParasite"/>
        </authorList>
    </citation>
    <scope>IDENTIFICATION</scope>
</reference>
<reference evidence="1" key="1">
    <citation type="submission" date="2012-09" db="EMBL/GenBank/DDBJ databases">
        <authorList>
            <person name="Martin A.A."/>
        </authorList>
    </citation>
    <scope>NUCLEOTIDE SEQUENCE</scope>
</reference>
<keyword evidence="1" id="KW-1185">Reference proteome</keyword>
<proteinExistence type="predicted"/>
<accession>A0A0K0D6M3</accession>
<protein>
    <submittedName>
        <fullName evidence="2">Uncharacterized protein</fullName>
    </submittedName>
</protein>
<organism evidence="1 2">
    <name type="scientific">Angiostrongylus cantonensis</name>
    <name type="common">Rat lungworm</name>
    <dbReference type="NCBI Taxonomy" id="6313"/>
    <lineage>
        <taxon>Eukaryota</taxon>
        <taxon>Metazoa</taxon>
        <taxon>Ecdysozoa</taxon>
        <taxon>Nematoda</taxon>
        <taxon>Chromadorea</taxon>
        <taxon>Rhabditida</taxon>
        <taxon>Rhabditina</taxon>
        <taxon>Rhabditomorpha</taxon>
        <taxon>Strongyloidea</taxon>
        <taxon>Metastrongylidae</taxon>
        <taxon>Angiostrongylus</taxon>
    </lineage>
</organism>
<dbReference type="WBParaSite" id="ACAC_0000571801-mRNA-1">
    <property type="protein sequence ID" value="ACAC_0000571801-mRNA-1"/>
    <property type="gene ID" value="ACAC_0000571801"/>
</dbReference>
<dbReference type="Proteomes" id="UP000035642">
    <property type="component" value="Unassembled WGS sequence"/>
</dbReference>
<name>A0A0K0D6M3_ANGCA</name>
<dbReference type="AlphaFoldDB" id="A0A0K0D6M3"/>
<evidence type="ECO:0000313" key="1">
    <source>
        <dbReference type="Proteomes" id="UP000035642"/>
    </source>
</evidence>
<evidence type="ECO:0000313" key="2">
    <source>
        <dbReference type="WBParaSite" id="ACAC_0000571801-mRNA-1"/>
    </source>
</evidence>
<dbReference type="STRING" id="6313.A0A0K0D6M3"/>
<sequence>MNKKTCETQTDPVKKSMARNTLPRIISPIRVTGELFPGSNLIYENFAHEESCLGADEIATKETSPIPVYPVHLLSASLTGSWKKKKEVKTSSSVLFPNDGLYSSIESICSQRHDTNQEEPIERIIMVSQACRTQPMVPITFKQQNAGTTKDDTLLQHLKLRYFNSPDYTIEELRSVESD</sequence>